<evidence type="ECO:0000313" key="6">
    <source>
        <dbReference type="EMBL" id="RED15347.1"/>
    </source>
</evidence>
<comment type="catalytic activity">
    <reaction evidence="5">
        <text>(6S)-5-formyl-5,6,7,8-tetrahydrofolate + ATP = (6R)-5,10-methenyltetrahydrofolate + ADP + phosphate</text>
        <dbReference type="Rhea" id="RHEA:10488"/>
        <dbReference type="ChEBI" id="CHEBI:30616"/>
        <dbReference type="ChEBI" id="CHEBI:43474"/>
        <dbReference type="ChEBI" id="CHEBI:57455"/>
        <dbReference type="ChEBI" id="CHEBI:57457"/>
        <dbReference type="ChEBI" id="CHEBI:456216"/>
        <dbReference type="EC" id="6.3.3.2"/>
    </reaction>
</comment>
<dbReference type="EMBL" id="QRDP01000004">
    <property type="protein sequence ID" value="RED15347.1"/>
    <property type="molecule type" value="Genomic_DNA"/>
</dbReference>
<feature type="binding site" evidence="4">
    <location>
        <position position="56"/>
    </location>
    <ligand>
        <name>substrate</name>
    </ligand>
</feature>
<dbReference type="RefSeq" id="WP_116234879.1">
    <property type="nucleotide sequence ID" value="NZ_QRDP01000004.1"/>
</dbReference>
<dbReference type="OrthoDB" id="9801938at2"/>
<evidence type="ECO:0000256" key="5">
    <source>
        <dbReference type="RuleBase" id="RU361279"/>
    </source>
</evidence>
<evidence type="ECO:0000313" key="7">
    <source>
        <dbReference type="Proteomes" id="UP000256310"/>
    </source>
</evidence>
<dbReference type="Gene3D" id="3.40.50.10420">
    <property type="entry name" value="NagB/RpiA/CoA transferase-like"/>
    <property type="match status" value="1"/>
</dbReference>
<dbReference type="GO" id="GO:0009396">
    <property type="term" value="P:folic acid-containing compound biosynthetic process"/>
    <property type="evidence" value="ECO:0007669"/>
    <property type="project" value="TreeGrafter"/>
</dbReference>
<dbReference type="NCBIfam" id="TIGR02727">
    <property type="entry name" value="MTHFS_bact"/>
    <property type="match status" value="1"/>
</dbReference>
<feature type="binding site" evidence="4">
    <location>
        <begin position="3"/>
        <end position="7"/>
    </location>
    <ligand>
        <name>ATP</name>
        <dbReference type="ChEBI" id="CHEBI:30616"/>
    </ligand>
</feature>
<dbReference type="InterPro" id="IPR037171">
    <property type="entry name" value="NagB/RpiA_transferase-like"/>
</dbReference>
<protein>
    <recommendedName>
        <fullName evidence="5">5-formyltetrahydrofolate cyclo-ligase</fullName>
        <ecNumber evidence="5">6.3.3.2</ecNumber>
    </recommendedName>
</protein>
<accession>A0A3D9FCS4</accession>
<gene>
    <name evidence="6" type="ORF">DFR46_0337</name>
</gene>
<keyword evidence="7" id="KW-1185">Reference proteome</keyword>
<comment type="caution">
    <text evidence="6">The sequence shown here is derived from an EMBL/GenBank/DDBJ whole genome shotgun (WGS) entry which is preliminary data.</text>
</comment>
<proteinExistence type="inferred from homology"/>
<keyword evidence="2 4" id="KW-0547">Nucleotide-binding</keyword>
<organism evidence="6 7">
    <name type="scientific">Parasphingopyxis lamellibrachiae</name>
    <dbReference type="NCBI Taxonomy" id="680125"/>
    <lineage>
        <taxon>Bacteria</taxon>
        <taxon>Pseudomonadati</taxon>
        <taxon>Pseudomonadota</taxon>
        <taxon>Alphaproteobacteria</taxon>
        <taxon>Sphingomonadales</taxon>
        <taxon>Sphingomonadaceae</taxon>
        <taxon>Parasphingopyxis</taxon>
    </lineage>
</organism>
<dbReference type="Pfam" id="PF01812">
    <property type="entry name" value="5-FTHF_cyc-lig"/>
    <property type="match status" value="1"/>
</dbReference>
<keyword evidence="3 4" id="KW-0067">ATP-binding</keyword>
<keyword evidence="5" id="KW-0460">Magnesium</keyword>
<dbReference type="Proteomes" id="UP000256310">
    <property type="component" value="Unassembled WGS sequence"/>
</dbReference>
<dbReference type="InterPro" id="IPR024185">
    <property type="entry name" value="FTHF_cligase-like_sf"/>
</dbReference>
<keyword evidence="5" id="KW-0479">Metal-binding</keyword>
<evidence type="ECO:0000256" key="3">
    <source>
        <dbReference type="ARBA" id="ARBA00022840"/>
    </source>
</evidence>
<evidence type="ECO:0000256" key="2">
    <source>
        <dbReference type="ARBA" id="ARBA00022741"/>
    </source>
</evidence>
<evidence type="ECO:0000256" key="1">
    <source>
        <dbReference type="ARBA" id="ARBA00010638"/>
    </source>
</evidence>
<dbReference type="InterPro" id="IPR002698">
    <property type="entry name" value="FTHF_cligase"/>
</dbReference>
<evidence type="ECO:0000256" key="4">
    <source>
        <dbReference type="PIRSR" id="PIRSR006806-1"/>
    </source>
</evidence>
<dbReference type="AlphaFoldDB" id="A0A3D9FCS4"/>
<dbReference type="PANTHER" id="PTHR23407">
    <property type="entry name" value="ATPASE INHIBITOR/5-FORMYLTETRAHYDROFOLATE CYCLO-LIGASE"/>
    <property type="match status" value="1"/>
</dbReference>
<dbReference type="PIRSF" id="PIRSF006806">
    <property type="entry name" value="FTHF_cligase"/>
    <property type="match status" value="1"/>
</dbReference>
<comment type="cofactor">
    <cofactor evidence="5">
        <name>Mg(2+)</name>
        <dbReference type="ChEBI" id="CHEBI:18420"/>
    </cofactor>
</comment>
<name>A0A3D9FCS4_9SPHN</name>
<sequence length="188" mass="20845">MTKNELRTCFNKARQDFVLSLNFSQITVAIQNVQSRLVDARLLSGTIGGYAAMTSELDPAPMFGIFRDNGHSIALPWFTDRSADMTFKMLDGPLERGPFGISQPSPENDMAEPDTILIPLVAADGYGNRIGQGQGHFDRYLAKSRKKRPIVAIGLAWECQIADQLPADPWDQPLDFIATPDRFIKVTS</sequence>
<dbReference type="GO" id="GO:0005524">
    <property type="term" value="F:ATP binding"/>
    <property type="evidence" value="ECO:0007669"/>
    <property type="project" value="UniProtKB-KW"/>
</dbReference>
<comment type="similarity">
    <text evidence="1 5">Belongs to the 5-formyltetrahydrofolate cyclo-ligase family.</text>
</comment>
<dbReference type="GO" id="GO:0046872">
    <property type="term" value="F:metal ion binding"/>
    <property type="evidence" value="ECO:0007669"/>
    <property type="project" value="UniProtKB-KW"/>
</dbReference>
<dbReference type="GO" id="GO:0035999">
    <property type="term" value="P:tetrahydrofolate interconversion"/>
    <property type="evidence" value="ECO:0007669"/>
    <property type="project" value="TreeGrafter"/>
</dbReference>
<dbReference type="GO" id="GO:0030272">
    <property type="term" value="F:5-formyltetrahydrofolate cyclo-ligase activity"/>
    <property type="evidence" value="ECO:0007669"/>
    <property type="project" value="UniProtKB-EC"/>
</dbReference>
<keyword evidence="6" id="KW-0436">Ligase</keyword>
<dbReference type="EC" id="6.3.3.2" evidence="5"/>
<reference evidence="6 7" key="1">
    <citation type="submission" date="2018-07" db="EMBL/GenBank/DDBJ databases">
        <title>Genomic Encyclopedia of Type Strains, Phase IV (KMG-IV): sequencing the most valuable type-strain genomes for metagenomic binning, comparative biology and taxonomic classification.</title>
        <authorList>
            <person name="Goeker M."/>
        </authorList>
    </citation>
    <scope>NUCLEOTIDE SEQUENCE [LARGE SCALE GENOMIC DNA]</scope>
    <source>
        <strain evidence="6 7">DSM 26725</strain>
    </source>
</reference>
<dbReference type="PANTHER" id="PTHR23407:SF1">
    <property type="entry name" value="5-FORMYLTETRAHYDROFOLATE CYCLO-LIGASE"/>
    <property type="match status" value="1"/>
</dbReference>
<dbReference type="SUPFAM" id="SSF100950">
    <property type="entry name" value="NagB/RpiA/CoA transferase-like"/>
    <property type="match status" value="1"/>
</dbReference>